<keyword evidence="1" id="KW-0812">Transmembrane</keyword>
<dbReference type="GO" id="GO:0052621">
    <property type="term" value="F:diguanylate cyclase activity"/>
    <property type="evidence" value="ECO:0007669"/>
    <property type="project" value="TreeGrafter"/>
</dbReference>
<dbReference type="PROSITE" id="PS50887">
    <property type="entry name" value="GGDEF"/>
    <property type="match status" value="1"/>
</dbReference>
<dbReference type="InterPro" id="IPR050469">
    <property type="entry name" value="Diguanylate_Cyclase"/>
</dbReference>
<sequence>MRIINGVRMIIGLLRDLRLMSHKEKADFYRAKCEYYQGIVELSLLVACLTSVCFLYSDYMINGSFIPTLLPRLSILVFIAIFFIATHVNSSTSLLVFMDYFLGHGTVIAASWTAYNLVDNSNSVTGIIIVNLLWIVIGFVSSPIDTTINGIVFIIEIWITNIFNHYTNYEVILSLEIPCIIGIMVVHYIMTAFYLDHYRVTQKLELSMVTDPLTQVYNRHLLEEIVSKNSLKDVSPMENVSVAMIDIDDFKKINDVNGHYTGDITLFYIGQKLSERFSDDGYVIRYGGEEFVVIHKNCTLDEAQNRMEKFRMDIENASDTPVPFTISVGVTSYTGDYGKTIQSVDEALYEAKNTGKNKVVVR</sequence>
<dbReference type="RefSeq" id="WP_090162903.1">
    <property type="nucleotide sequence ID" value="NZ_FMWK01000009.1"/>
</dbReference>
<evidence type="ECO:0000313" key="3">
    <source>
        <dbReference type="EMBL" id="SCZ79517.1"/>
    </source>
</evidence>
<dbReference type="PANTHER" id="PTHR45138">
    <property type="entry name" value="REGULATORY COMPONENTS OF SENSORY TRANSDUCTION SYSTEM"/>
    <property type="match status" value="1"/>
</dbReference>
<dbReference type="FunFam" id="3.30.70.270:FF:000001">
    <property type="entry name" value="Diguanylate cyclase domain protein"/>
    <property type="match status" value="1"/>
</dbReference>
<organism evidence="3 4">
    <name type="scientific">Pseudobutyrivibrio xylanivorans</name>
    <dbReference type="NCBI Taxonomy" id="185007"/>
    <lineage>
        <taxon>Bacteria</taxon>
        <taxon>Bacillati</taxon>
        <taxon>Bacillota</taxon>
        <taxon>Clostridia</taxon>
        <taxon>Lachnospirales</taxon>
        <taxon>Lachnospiraceae</taxon>
        <taxon>Pseudobutyrivibrio</taxon>
    </lineage>
</organism>
<reference evidence="3 4" key="1">
    <citation type="submission" date="2016-10" db="EMBL/GenBank/DDBJ databases">
        <authorList>
            <person name="de Groot N.N."/>
        </authorList>
    </citation>
    <scope>NUCLEOTIDE SEQUENCE [LARGE SCALE GENOMIC DNA]</scope>
    <source>
        <strain evidence="3 4">DSM 10317</strain>
    </source>
</reference>
<feature type="transmembrane region" description="Helical" evidence="1">
    <location>
        <begin position="69"/>
        <end position="88"/>
    </location>
</feature>
<dbReference type="InterPro" id="IPR029787">
    <property type="entry name" value="Nucleotide_cyclase"/>
</dbReference>
<evidence type="ECO:0000259" key="2">
    <source>
        <dbReference type="PROSITE" id="PS50887"/>
    </source>
</evidence>
<dbReference type="InterPro" id="IPR000160">
    <property type="entry name" value="GGDEF_dom"/>
</dbReference>
<feature type="transmembrane region" description="Helical" evidence="1">
    <location>
        <begin position="172"/>
        <end position="195"/>
    </location>
</feature>
<dbReference type="GO" id="GO:0043709">
    <property type="term" value="P:cell adhesion involved in single-species biofilm formation"/>
    <property type="evidence" value="ECO:0007669"/>
    <property type="project" value="TreeGrafter"/>
</dbReference>
<dbReference type="Proteomes" id="UP000199428">
    <property type="component" value="Unassembled WGS sequence"/>
</dbReference>
<evidence type="ECO:0000313" key="4">
    <source>
        <dbReference type="Proteomes" id="UP000199428"/>
    </source>
</evidence>
<name>A0A1G5S028_PSEXY</name>
<keyword evidence="1" id="KW-1133">Transmembrane helix</keyword>
<dbReference type="InterPro" id="IPR043128">
    <property type="entry name" value="Rev_trsase/Diguanyl_cyclase"/>
</dbReference>
<dbReference type="GO" id="GO:0005886">
    <property type="term" value="C:plasma membrane"/>
    <property type="evidence" value="ECO:0007669"/>
    <property type="project" value="TreeGrafter"/>
</dbReference>
<dbReference type="NCBIfam" id="TIGR00254">
    <property type="entry name" value="GGDEF"/>
    <property type="match status" value="1"/>
</dbReference>
<feature type="transmembrane region" description="Helical" evidence="1">
    <location>
        <begin position="148"/>
        <end position="166"/>
    </location>
</feature>
<feature type="transmembrane region" description="Helical" evidence="1">
    <location>
        <begin position="100"/>
        <end position="118"/>
    </location>
</feature>
<dbReference type="SUPFAM" id="SSF55073">
    <property type="entry name" value="Nucleotide cyclase"/>
    <property type="match status" value="1"/>
</dbReference>
<feature type="domain" description="GGDEF" evidence="2">
    <location>
        <begin position="238"/>
        <end position="362"/>
    </location>
</feature>
<dbReference type="EMBL" id="FMWK01000009">
    <property type="protein sequence ID" value="SCZ79517.1"/>
    <property type="molecule type" value="Genomic_DNA"/>
</dbReference>
<dbReference type="CDD" id="cd01949">
    <property type="entry name" value="GGDEF"/>
    <property type="match status" value="1"/>
</dbReference>
<accession>A0A1G5S028</accession>
<feature type="transmembrane region" description="Helical" evidence="1">
    <location>
        <begin position="35"/>
        <end position="57"/>
    </location>
</feature>
<dbReference type="Pfam" id="PF00990">
    <property type="entry name" value="GGDEF"/>
    <property type="match status" value="1"/>
</dbReference>
<dbReference type="Gene3D" id="3.30.70.270">
    <property type="match status" value="1"/>
</dbReference>
<dbReference type="SMART" id="SM00267">
    <property type="entry name" value="GGDEF"/>
    <property type="match status" value="1"/>
</dbReference>
<proteinExistence type="predicted"/>
<evidence type="ECO:0000256" key="1">
    <source>
        <dbReference type="SAM" id="Phobius"/>
    </source>
</evidence>
<keyword evidence="1" id="KW-0472">Membrane</keyword>
<protein>
    <submittedName>
        <fullName evidence="3">Diguanylate cyclase (GGDEF) domain-containing protein</fullName>
    </submittedName>
</protein>
<dbReference type="PANTHER" id="PTHR45138:SF9">
    <property type="entry name" value="DIGUANYLATE CYCLASE DGCM-RELATED"/>
    <property type="match status" value="1"/>
</dbReference>
<gene>
    <name evidence="3" type="ORF">SAMN02910350_01812</name>
</gene>
<dbReference type="AlphaFoldDB" id="A0A1G5S028"/>
<dbReference type="GO" id="GO:1902201">
    <property type="term" value="P:negative regulation of bacterial-type flagellum-dependent cell motility"/>
    <property type="evidence" value="ECO:0007669"/>
    <property type="project" value="TreeGrafter"/>
</dbReference>